<name>A0A657PLS5_9GAMM</name>
<comment type="caution">
    <text evidence="4">The sequence shown here is derived from an EMBL/GenBank/DDBJ whole genome shotgun (WGS) entry which is preliminary data.</text>
</comment>
<evidence type="ECO:0000256" key="1">
    <source>
        <dbReference type="ARBA" id="ARBA00004651"/>
    </source>
</evidence>
<dbReference type="SUPFAM" id="SSF69572">
    <property type="entry name" value="Activating enzymes of the ubiquitin-like proteins"/>
    <property type="match status" value="1"/>
</dbReference>
<keyword evidence="2" id="KW-1003">Cell membrane</keyword>
<evidence type="ECO:0000313" key="5">
    <source>
        <dbReference type="Proteomes" id="UP000243361"/>
    </source>
</evidence>
<dbReference type="Proteomes" id="UP000243361">
    <property type="component" value="Unassembled WGS sequence"/>
</dbReference>
<sequence length="385" mass="41245">LALADCDLTLTGSGYEVHGGFERDGREYPPGEDALLLEALRAAALCNTSAVAFEGDACRLSGDPMEAALLVAGIKGGLEIEAENIRYPRTDLIPFESEHKFMATLHHSHAGEHFIFVKGAPERILEMCDRLRGAGGDVGLDREAWMARMEAMAARGYRVLAVAVKPVTEHQLELTFDDVQQGLVLLGLFGLIDPPRPEVIEAIQVCRRAGIRVKMITGDHSVTAAAIARLNPECRCECLDQALDDTALARQVARADLVLDCSDNFTTRFAVNRACVAHSTPLVSGAAIRAEGQVTVFSGQRGGPCYHCLYGSGAEADETCSENGVLAPVVGIIGSIQATEALKLLSGAGTPLHGRLLLLDAMQMQWRTLKLRADPDCPVCGSREA</sequence>
<dbReference type="Pfam" id="PF13246">
    <property type="entry name" value="Cation_ATPase"/>
    <property type="match status" value="1"/>
</dbReference>
<accession>A0A657PLS5</accession>
<dbReference type="GO" id="GO:1902600">
    <property type="term" value="P:proton transmembrane transport"/>
    <property type="evidence" value="ECO:0007669"/>
    <property type="project" value="TreeGrafter"/>
</dbReference>
<dbReference type="InterPro" id="IPR036412">
    <property type="entry name" value="HAD-like_sf"/>
</dbReference>
<keyword evidence="5" id="KW-1185">Reference proteome</keyword>
<dbReference type="GO" id="GO:0019829">
    <property type="term" value="F:ATPase-coupled monoatomic cation transmembrane transporter activity"/>
    <property type="evidence" value="ECO:0007669"/>
    <property type="project" value="TreeGrafter"/>
</dbReference>
<evidence type="ECO:0000313" key="4">
    <source>
        <dbReference type="EMBL" id="OQX37680.1"/>
    </source>
</evidence>
<dbReference type="AlphaFoldDB" id="A0A657PLS5"/>
<dbReference type="PRINTS" id="PR00119">
    <property type="entry name" value="CATATPASE"/>
</dbReference>
<feature type="non-terminal residue" evidence="4">
    <location>
        <position position="1"/>
    </location>
</feature>
<dbReference type="EMBL" id="MUIE01000037">
    <property type="protein sequence ID" value="OQX37680.1"/>
    <property type="molecule type" value="Genomic_DNA"/>
</dbReference>
<feature type="domain" description="THIF-type NAD/FAD binding fold" evidence="3">
    <location>
        <begin position="222"/>
        <end position="379"/>
    </location>
</feature>
<dbReference type="Pfam" id="PF00899">
    <property type="entry name" value="ThiF"/>
    <property type="match status" value="1"/>
</dbReference>
<dbReference type="GO" id="GO:0005886">
    <property type="term" value="C:plasma membrane"/>
    <property type="evidence" value="ECO:0007669"/>
    <property type="project" value="UniProtKB-SubCell"/>
</dbReference>
<dbReference type="Gene3D" id="3.40.1110.10">
    <property type="entry name" value="Calcium-transporting ATPase, cytoplasmic domain N"/>
    <property type="match status" value="1"/>
</dbReference>
<evidence type="ECO:0000256" key="2">
    <source>
        <dbReference type="ARBA" id="ARBA00022475"/>
    </source>
</evidence>
<dbReference type="PANTHER" id="PTHR43294">
    <property type="entry name" value="SODIUM/POTASSIUM-TRANSPORTING ATPASE SUBUNIT ALPHA"/>
    <property type="match status" value="1"/>
</dbReference>
<dbReference type="GO" id="GO:0008641">
    <property type="term" value="F:ubiquitin-like modifier activating enzyme activity"/>
    <property type="evidence" value="ECO:0007669"/>
    <property type="project" value="InterPro"/>
</dbReference>
<keyword evidence="2" id="KW-0472">Membrane</keyword>
<reference evidence="4" key="1">
    <citation type="submission" date="2017-02" db="EMBL/GenBank/DDBJ databases">
        <title>Novel co-symbiosis in the unique lucinid bivalve Phacoides pectinatus.</title>
        <authorList>
            <person name="Lim S.J."/>
            <person name="Davis B.G."/>
            <person name="Gill D.E."/>
            <person name="Engel A.S."/>
            <person name="Anderson L.C."/>
            <person name="Campbell B.J."/>
        </authorList>
    </citation>
    <scope>NUCLEOTIDE SEQUENCE [LARGE SCALE GENOMIC DNA]</scope>
    <source>
        <strain evidence="4">LUC13016_P6</strain>
    </source>
</reference>
<organism evidence="4 5">
    <name type="scientific">Candidatus Sedimenticola endophacoides</name>
    <dbReference type="NCBI Taxonomy" id="2548426"/>
    <lineage>
        <taxon>Bacteria</taxon>
        <taxon>Pseudomonadati</taxon>
        <taxon>Pseudomonadota</taxon>
        <taxon>Gammaproteobacteria</taxon>
        <taxon>Chromatiales</taxon>
        <taxon>Sedimenticolaceae</taxon>
        <taxon>Sedimenticola</taxon>
    </lineage>
</organism>
<dbReference type="InterPro" id="IPR023299">
    <property type="entry name" value="ATPase_P-typ_cyto_dom_N"/>
</dbReference>
<dbReference type="PANTHER" id="PTHR43294:SF21">
    <property type="entry name" value="CATION TRANSPORTING ATPASE"/>
    <property type="match status" value="1"/>
</dbReference>
<comment type="subcellular location">
    <subcellularLocation>
        <location evidence="1">Cell membrane</location>
        <topology evidence="1">Multi-pass membrane protein</topology>
    </subcellularLocation>
</comment>
<proteinExistence type="predicted"/>
<gene>
    <name evidence="4" type="ORF">B0D84_00375</name>
</gene>
<protein>
    <recommendedName>
        <fullName evidence="3">THIF-type NAD/FAD binding fold domain-containing protein</fullName>
    </recommendedName>
</protein>
<dbReference type="InterPro" id="IPR035985">
    <property type="entry name" value="Ubiquitin-activating_enz"/>
</dbReference>
<dbReference type="Gene3D" id="3.40.50.720">
    <property type="entry name" value="NAD(P)-binding Rossmann-like Domain"/>
    <property type="match status" value="1"/>
</dbReference>
<dbReference type="SUPFAM" id="SSF56784">
    <property type="entry name" value="HAD-like"/>
    <property type="match status" value="1"/>
</dbReference>
<dbReference type="InterPro" id="IPR050510">
    <property type="entry name" value="Cation_transp_ATPase_P-type"/>
</dbReference>
<evidence type="ECO:0000259" key="3">
    <source>
        <dbReference type="Pfam" id="PF00899"/>
    </source>
</evidence>
<dbReference type="SUPFAM" id="SSF81660">
    <property type="entry name" value="Metal cation-transporting ATPase, ATP-binding domain N"/>
    <property type="match status" value="1"/>
</dbReference>
<dbReference type="GO" id="GO:0000166">
    <property type="term" value="F:nucleotide binding"/>
    <property type="evidence" value="ECO:0007669"/>
    <property type="project" value="InterPro"/>
</dbReference>
<dbReference type="InterPro" id="IPR000594">
    <property type="entry name" value="ThiF_NAD_FAD-bd"/>
</dbReference>